<dbReference type="Pfam" id="PF13474">
    <property type="entry name" value="SnoaL_3"/>
    <property type="match status" value="1"/>
</dbReference>
<dbReference type="AlphaFoldDB" id="A0A0K0XA59"/>
<dbReference type="RefSeq" id="WP_049746711.1">
    <property type="nucleotide sequence ID" value="NZ_CP012150.1"/>
</dbReference>
<dbReference type="Gene3D" id="3.10.450.50">
    <property type="match status" value="1"/>
</dbReference>
<proteinExistence type="predicted"/>
<organism evidence="2 3">
    <name type="scientific">Mycolicibacterium goodii</name>
    <name type="common">Mycobacterium goodii</name>
    <dbReference type="NCBI Taxonomy" id="134601"/>
    <lineage>
        <taxon>Bacteria</taxon>
        <taxon>Bacillati</taxon>
        <taxon>Actinomycetota</taxon>
        <taxon>Actinomycetes</taxon>
        <taxon>Mycobacteriales</taxon>
        <taxon>Mycobacteriaceae</taxon>
        <taxon>Mycolicibacterium</taxon>
    </lineage>
</organism>
<reference evidence="2 3" key="1">
    <citation type="submission" date="2015-07" db="EMBL/GenBank/DDBJ databases">
        <title>Complete genome sequence of Mycobacterium goodii X7B, a facultative thermophilic biodesulfurizing bacterium.</title>
        <authorList>
            <person name="Yu B."/>
            <person name="Li F."/>
            <person name="Xu P."/>
        </authorList>
    </citation>
    <scope>NUCLEOTIDE SEQUENCE [LARGE SCALE GENOMIC DNA]</scope>
    <source>
        <strain evidence="2 3">X7B</strain>
    </source>
</reference>
<dbReference type="InterPro" id="IPR037401">
    <property type="entry name" value="SnoaL-like"/>
</dbReference>
<protein>
    <recommendedName>
        <fullName evidence="1">SnoaL-like domain-containing protein</fullName>
    </recommendedName>
</protein>
<dbReference type="InterPro" id="IPR032710">
    <property type="entry name" value="NTF2-like_dom_sf"/>
</dbReference>
<dbReference type="EMBL" id="CP012150">
    <property type="protein sequence ID" value="AKS34261.1"/>
    <property type="molecule type" value="Genomic_DNA"/>
</dbReference>
<dbReference type="PATRIC" id="fig|134601.6.peg.4717"/>
<gene>
    <name evidence="2" type="ORF">AFA91_22845</name>
</gene>
<sequence>MTTTSPQQANTESEDVAQVRAFVSRWVTDGWHLERGQTFDFRRLLKAYYDWDSADVLLHDNADPDRTLCRSAAEYATLWDNTLTKLVTLDNTVLDGPHVAVSGDLAVADVCFRSRFEFDSGDVDVVPTRSTLSLRRKGERWLIFREHGSSLSPDAK</sequence>
<dbReference type="KEGG" id="mgo:AFA91_22845"/>
<evidence type="ECO:0000313" key="3">
    <source>
        <dbReference type="Proteomes" id="UP000062255"/>
    </source>
</evidence>
<evidence type="ECO:0000259" key="1">
    <source>
        <dbReference type="Pfam" id="PF13474"/>
    </source>
</evidence>
<dbReference type="SUPFAM" id="SSF54427">
    <property type="entry name" value="NTF2-like"/>
    <property type="match status" value="1"/>
</dbReference>
<name>A0A0K0XA59_MYCGD</name>
<evidence type="ECO:0000313" key="2">
    <source>
        <dbReference type="EMBL" id="AKS34261.1"/>
    </source>
</evidence>
<accession>A0A0K0XA59</accession>
<dbReference type="STRING" id="134601.AFA91_22845"/>
<dbReference type="OrthoDB" id="981191at2"/>
<dbReference type="Proteomes" id="UP000062255">
    <property type="component" value="Chromosome"/>
</dbReference>
<feature type="domain" description="SnoaL-like" evidence="1">
    <location>
        <begin position="68"/>
        <end position="150"/>
    </location>
</feature>